<dbReference type="Pfam" id="PF01757">
    <property type="entry name" value="Acyl_transf_3"/>
    <property type="match status" value="1"/>
</dbReference>
<feature type="transmembrane region" description="Helical" evidence="1">
    <location>
        <begin position="105"/>
        <end position="123"/>
    </location>
</feature>
<keyword evidence="1" id="KW-0472">Membrane</keyword>
<dbReference type="AlphaFoldDB" id="A0A1H4QB88"/>
<dbReference type="RefSeq" id="WP_083350541.1">
    <property type="nucleotide sequence ID" value="NZ_FNSD01000001.1"/>
</dbReference>
<evidence type="ECO:0000259" key="2">
    <source>
        <dbReference type="Pfam" id="PF01757"/>
    </source>
</evidence>
<keyword evidence="1" id="KW-0812">Transmembrane</keyword>
<feature type="transmembrane region" description="Helical" evidence="1">
    <location>
        <begin position="292"/>
        <end position="314"/>
    </location>
</feature>
<dbReference type="PANTHER" id="PTHR23028">
    <property type="entry name" value="ACETYLTRANSFERASE"/>
    <property type="match status" value="1"/>
</dbReference>
<dbReference type="GO" id="GO:0016020">
    <property type="term" value="C:membrane"/>
    <property type="evidence" value="ECO:0007669"/>
    <property type="project" value="TreeGrafter"/>
</dbReference>
<dbReference type="PANTHER" id="PTHR23028:SF53">
    <property type="entry name" value="ACYL_TRANSF_3 DOMAIN-CONTAINING PROTEIN"/>
    <property type="match status" value="1"/>
</dbReference>
<dbReference type="GO" id="GO:0000271">
    <property type="term" value="P:polysaccharide biosynthetic process"/>
    <property type="evidence" value="ECO:0007669"/>
    <property type="project" value="TreeGrafter"/>
</dbReference>
<keyword evidence="3" id="KW-0012">Acyltransferase</keyword>
<dbReference type="GO" id="GO:0016747">
    <property type="term" value="F:acyltransferase activity, transferring groups other than amino-acyl groups"/>
    <property type="evidence" value="ECO:0007669"/>
    <property type="project" value="InterPro"/>
</dbReference>
<dbReference type="OrthoDB" id="9796461at2"/>
<feature type="transmembrane region" description="Helical" evidence="1">
    <location>
        <begin position="171"/>
        <end position="190"/>
    </location>
</feature>
<reference evidence="3 4" key="1">
    <citation type="submission" date="2016-10" db="EMBL/GenBank/DDBJ databases">
        <authorList>
            <person name="de Groot N.N."/>
        </authorList>
    </citation>
    <scope>NUCLEOTIDE SEQUENCE [LARGE SCALE GENOMIC DNA]</scope>
    <source>
        <strain evidence="3 4">AB35.6</strain>
    </source>
</reference>
<dbReference type="EMBL" id="FNSD01000001">
    <property type="protein sequence ID" value="SEC16780.1"/>
    <property type="molecule type" value="Genomic_DNA"/>
</dbReference>
<dbReference type="InterPro" id="IPR002656">
    <property type="entry name" value="Acyl_transf_3_dom"/>
</dbReference>
<evidence type="ECO:0000313" key="4">
    <source>
        <dbReference type="Proteomes" id="UP000182409"/>
    </source>
</evidence>
<feature type="transmembrane region" description="Helical" evidence="1">
    <location>
        <begin position="263"/>
        <end position="280"/>
    </location>
</feature>
<feature type="transmembrane region" description="Helical" evidence="1">
    <location>
        <begin position="60"/>
        <end position="84"/>
    </location>
</feature>
<dbReference type="Proteomes" id="UP000182409">
    <property type="component" value="Unassembled WGS sequence"/>
</dbReference>
<feature type="transmembrane region" description="Helical" evidence="1">
    <location>
        <begin position="334"/>
        <end position="356"/>
    </location>
</feature>
<feature type="domain" description="Acyltransferase 3" evidence="2">
    <location>
        <begin position="18"/>
        <end position="352"/>
    </location>
</feature>
<gene>
    <name evidence="3" type="ORF">SAMN05443244_2818</name>
</gene>
<sequence>MTLPAAEARPSGPLRHIPELDGMRGIAALAVYFHHVCYSTVRDYLPVEQQSHSIRFLYSLFAYGNSGVDLFFVLSGFLITSVLIEARGSDRYYRDFYWKRVLRILPLYLLCLIVVAITLHQMGYALLSLVFLANFAAPLHVVGYGPFWTLAIEEQFYLVWPTVVKRCNTTLLLGGAVGIGIASVLLRFLFAFKSHYNYQLTPLVADSLAFGAGLACLRRSGTLRGVHALWGLWIAVLSGLALEVLILPNAVLTVPVAAATHKTAVTLLAGGVIGLCIARSGSQWLAIFRSRFLRFFGLISYAFYMVHLYVLLAWDKYIWRDSIASGQVGDTSGYWERLVACLVASIGIAVVTRYMIELPALNLRRYVLSPTGKREVAQHS</sequence>
<feature type="transmembrane region" description="Helical" evidence="1">
    <location>
        <begin position="229"/>
        <end position="251"/>
    </location>
</feature>
<dbReference type="GO" id="GO:0016787">
    <property type="term" value="F:hydrolase activity"/>
    <property type="evidence" value="ECO:0007669"/>
    <property type="project" value="UniProtKB-KW"/>
</dbReference>
<dbReference type="InterPro" id="IPR050879">
    <property type="entry name" value="Acyltransferase_3"/>
</dbReference>
<keyword evidence="3" id="KW-0378">Hydrolase</keyword>
<protein>
    <submittedName>
        <fullName evidence="3">Peptidoglycan/LPS O-acetylase OafA/YrhL, contains acyltransferase and SGNH-hydrolase domains</fullName>
    </submittedName>
</protein>
<accession>A0A1H4QB88</accession>
<proteinExistence type="predicted"/>
<keyword evidence="1" id="KW-1133">Transmembrane helix</keyword>
<evidence type="ECO:0000256" key="1">
    <source>
        <dbReference type="SAM" id="Phobius"/>
    </source>
</evidence>
<evidence type="ECO:0000313" key="3">
    <source>
        <dbReference type="EMBL" id="SEC16780.1"/>
    </source>
</evidence>
<name>A0A1H4QB88_9BACT</name>
<organism evidence="3 4">
    <name type="scientific">Terriglobus roseus</name>
    <dbReference type="NCBI Taxonomy" id="392734"/>
    <lineage>
        <taxon>Bacteria</taxon>
        <taxon>Pseudomonadati</taxon>
        <taxon>Acidobacteriota</taxon>
        <taxon>Terriglobia</taxon>
        <taxon>Terriglobales</taxon>
        <taxon>Acidobacteriaceae</taxon>
        <taxon>Terriglobus</taxon>
    </lineage>
</organism>
<keyword evidence="3" id="KW-0808">Transferase</keyword>